<dbReference type="Gene3D" id="3.40.630.30">
    <property type="match status" value="1"/>
</dbReference>
<name>A0A931MWU2_9HYPH</name>
<dbReference type="InterPro" id="IPR000182">
    <property type="entry name" value="GNAT_dom"/>
</dbReference>
<comment type="similarity">
    <text evidence="3">Belongs to the acetyltransferase family. RimJ subfamily.</text>
</comment>
<gene>
    <name evidence="6" type="ORF">I5731_08375</name>
</gene>
<evidence type="ECO:0000259" key="5">
    <source>
        <dbReference type="PROSITE" id="PS51186"/>
    </source>
</evidence>
<evidence type="ECO:0000256" key="2">
    <source>
        <dbReference type="ARBA" id="ARBA00023315"/>
    </source>
</evidence>
<dbReference type="Proteomes" id="UP000631694">
    <property type="component" value="Unassembled WGS sequence"/>
</dbReference>
<evidence type="ECO:0000256" key="4">
    <source>
        <dbReference type="SAM" id="MobiDB-lite"/>
    </source>
</evidence>
<proteinExistence type="inferred from homology"/>
<dbReference type="PANTHER" id="PTHR43792">
    <property type="entry name" value="GNAT FAMILY, PUTATIVE (AFU_ORTHOLOGUE AFUA_3G00765)-RELATED-RELATED"/>
    <property type="match status" value="1"/>
</dbReference>
<dbReference type="InterPro" id="IPR016181">
    <property type="entry name" value="Acyl_CoA_acyltransferase"/>
</dbReference>
<sequence length="241" mass="26330">MTGDLERPGESPSALRGVHGEKGAAGPGRPPSRPVLETRRLLIRPPVATDAAALALIADNPRIAQNLTRMPHPYGVADAEAFIAEDCPADGLKHLILRKRGDDAPELVGALALDHRRGPIPELGYWIAEPCWNRGYATEAAHAAIDFAFLVHRHPRVNVTCRVTNGASRRVIEKCGFQHTGQDLSPSSFFKAVVAIDRFSLDRRAWESLRRWGGVEVRDDPERAEPAPGNRGRRDVVLDGA</sequence>
<comment type="caution">
    <text evidence="6">The sequence shown here is derived from an EMBL/GenBank/DDBJ whole genome shotgun (WGS) entry which is preliminary data.</text>
</comment>
<feature type="region of interest" description="Disordered" evidence="4">
    <location>
        <begin position="217"/>
        <end position="241"/>
    </location>
</feature>
<dbReference type="PANTHER" id="PTHR43792:SF8">
    <property type="entry name" value="[RIBOSOMAL PROTEIN US5]-ALANINE N-ACETYLTRANSFERASE"/>
    <property type="match status" value="1"/>
</dbReference>
<evidence type="ECO:0000313" key="7">
    <source>
        <dbReference type="Proteomes" id="UP000631694"/>
    </source>
</evidence>
<feature type="domain" description="N-acetyltransferase" evidence="5">
    <location>
        <begin position="41"/>
        <end position="200"/>
    </location>
</feature>
<protein>
    <submittedName>
        <fullName evidence="6">GNAT family N-acetyltransferase</fullName>
    </submittedName>
</protein>
<dbReference type="AlphaFoldDB" id="A0A931MWU2"/>
<evidence type="ECO:0000256" key="3">
    <source>
        <dbReference type="ARBA" id="ARBA00038502"/>
    </source>
</evidence>
<keyword evidence="2" id="KW-0012">Acyltransferase</keyword>
<dbReference type="Pfam" id="PF13302">
    <property type="entry name" value="Acetyltransf_3"/>
    <property type="match status" value="1"/>
</dbReference>
<evidence type="ECO:0000256" key="1">
    <source>
        <dbReference type="ARBA" id="ARBA00022679"/>
    </source>
</evidence>
<dbReference type="InterPro" id="IPR051531">
    <property type="entry name" value="N-acetyltransferase"/>
</dbReference>
<dbReference type="GO" id="GO:0016747">
    <property type="term" value="F:acyltransferase activity, transferring groups other than amino-acyl groups"/>
    <property type="evidence" value="ECO:0007669"/>
    <property type="project" value="InterPro"/>
</dbReference>
<dbReference type="PROSITE" id="PS51186">
    <property type="entry name" value="GNAT"/>
    <property type="match status" value="1"/>
</dbReference>
<reference evidence="6" key="1">
    <citation type="submission" date="2020-12" db="EMBL/GenBank/DDBJ databases">
        <title>Methylobrevis albus sp. nov., isolated from fresh water lack sediment.</title>
        <authorList>
            <person name="Zou Q."/>
        </authorList>
    </citation>
    <scope>NUCLEOTIDE SEQUENCE</scope>
    <source>
        <strain evidence="6">L22</strain>
    </source>
</reference>
<dbReference type="RefSeq" id="WP_197310904.1">
    <property type="nucleotide sequence ID" value="NZ_JADZLT010000049.1"/>
</dbReference>
<evidence type="ECO:0000313" key="6">
    <source>
        <dbReference type="EMBL" id="MBH0237833.1"/>
    </source>
</evidence>
<feature type="compositionally biased region" description="Basic and acidic residues" evidence="4">
    <location>
        <begin position="232"/>
        <end position="241"/>
    </location>
</feature>
<feature type="region of interest" description="Disordered" evidence="4">
    <location>
        <begin position="1"/>
        <end position="34"/>
    </location>
</feature>
<organism evidence="6 7">
    <name type="scientific">Methylobrevis albus</name>
    <dbReference type="NCBI Taxonomy" id="2793297"/>
    <lineage>
        <taxon>Bacteria</taxon>
        <taxon>Pseudomonadati</taxon>
        <taxon>Pseudomonadota</taxon>
        <taxon>Alphaproteobacteria</taxon>
        <taxon>Hyphomicrobiales</taxon>
        <taxon>Pleomorphomonadaceae</taxon>
        <taxon>Methylobrevis</taxon>
    </lineage>
</organism>
<dbReference type="SUPFAM" id="SSF55729">
    <property type="entry name" value="Acyl-CoA N-acyltransferases (Nat)"/>
    <property type="match status" value="1"/>
</dbReference>
<keyword evidence="1" id="KW-0808">Transferase</keyword>
<keyword evidence="7" id="KW-1185">Reference proteome</keyword>
<accession>A0A931MWU2</accession>
<dbReference type="EMBL" id="JADZLT010000049">
    <property type="protein sequence ID" value="MBH0237833.1"/>
    <property type="molecule type" value="Genomic_DNA"/>
</dbReference>